<dbReference type="Pfam" id="PF00916">
    <property type="entry name" value="Sulfate_transp"/>
    <property type="match status" value="1"/>
</dbReference>
<protein>
    <recommendedName>
        <fullName evidence="8">STAS domain-containing protein</fullName>
    </recommendedName>
</protein>
<feature type="transmembrane region" description="Helical" evidence="7">
    <location>
        <begin position="358"/>
        <end position="381"/>
    </location>
</feature>
<feature type="transmembrane region" description="Helical" evidence="7">
    <location>
        <begin position="225"/>
        <end position="244"/>
    </location>
</feature>
<evidence type="ECO:0000313" key="10">
    <source>
        <dbReference type="Proteomes" id="UP001642540"/>
    </source>
</evidence>
<feature type="transmembrane region" description="Helical" evidence="7">
    <location>
        <begin position="435"/>
        <end position="455"/>
    </location>
</feature>
<dbReference type="Pfam" id="PF01740">
    <property type="entry name" value="STAS"/>
    <property type="match status" value="1"/>
</dbReference>
<dbReference type="PROSITE" id="PS50801">
    <property type="entry name" value="STAS"/>
    <property type="match status" value="1"/>
</dbReference>
<comment type="subcellular location">
    <subcellularLocation>
        <location evidence="1">Membrane</location>
        <topology evidence="1">Multi-pass membrane protein</topology>
    </subcellularLocation>
</comment>
<evidence type="ECO:0000256" key="3">
    <source>
        <dbReference type="ARBA" id="ARBA00022692"/>
    </source>
</evidence>
<dbReference type="SUPFAM" id="SSF52091">
    <property type="entry name" value="SpoIIaa-like"/>
    <property type="match status" value="1"/>
</dbReference>
<dbReference type="Gene3D" id="3.30.750.24">
    <property type="entry name" value="STAS domain"/>
    <property type="match status" value="1"/>
</dbReference>
<evidence type="ECO:0000256" key="6">
    <source>
        <dbReference type="ARBA" id="ARBA00023266"/>
    </source>
</evidence>
<evidence type="ECO:0000259" key="8">
    <source>
        <dbReference type="PROSITE" id="PS50801"/>
    </source>
</evidence>
<dbReference type="EMBL" id="CAXLJM020000013">
    <property type="protein sequence ID" value="CAL8078988.1"/>
    <property type="molecule type" value="Genomic_DNA"/>
</dbReference>
<keyword evidence="6" id="KW-0711">Selenium</keyword>
<organism evidence="9 10">
    <name type="scientific">Orchesella dallaii</name>
    <dbReference type="NCBI Taxonomy" id="48710"/>
    <lineage>
        <taxon>Eukaryota</taxon>
        <taxon>Metazoa</taxon>
        <taxon>Ecdysozoa</taxon>
        <taxon>Arthropoda</taxon>
        <taxon>Hexapoda</taxon>
        <taxon>Collembola</taxon>
        <taxon>Entomobryomorpha</taxon>
        <taxon>Entomobryoidea</taxon>
        <taxon>Orchesellidae</taxon>
        <taxon>Orchesellinae</taxon>
        <taxon>Orchesella</taxon>
    </lineage>
</organism>
<dbReference type="InterPro" id="IPR002645">
    <property type="entry name" value="STAS_dom"/>
</dbReference>
<feature type="domain" description="STAS" evidence="8">
    <location>
        <begin position="548"/>
        <end position="699"/>
    </location>
</feature>
<reference evidence="9 10" key="1">
    <citation type="submission" date="2024-08" db="EMBL/GenBank/DDBJ databases">
        <authorList>
            <person name="Cucini C."/>
            <person name="Frati F."/>
        </authorList>
    </citation>
    <scope>NUCLEOTIDE SEQUENCE [LARGE SCALE GENOMIC DNA]</scope>
</reference>
<feature type="transmembrane region" description="Helical" evidence="7">
    <location>
        <begin position="279"/>
        <end position="297"/>
    </location>
</feature>
<evidence type="ECO:0000256" key="4">
    <source>
        <dbReference type="ARBA" id="ARBA00022989"/>
    </source>
</evidence>
<comment type="caution">
    <text evidence="9">The sequence shown here is derived from an EMBL/GenBank/DDBJ whole genome shotgun (WGS) entry which is preliminary data.</text>
</comment>
<keyword evidence="4 7" id="KW-1133">Transmembrane helix</keyword>
<keyword evidence="10" id="KW-1185">Reference proteome</keyword>
<keyword evidence="3 7" id="KW-0812">Transmembrane</keyword>
<evidence type="ECO:0000256" key="1">
    <source>
        <dbReference type="ARBA" id="ARBA00004141"/>
    </source>
</evidence>
<evidence type="ECO:0000256" key="2">
    <source>
        <dbReference type="ARBA" id="ARBA00005606"/>
    </source>
</evidence>
<dbReference type="PANTHER" id="PTHR23300:SF0">
    <property type="entry name" value="METHANETHIOL OXIDASE"/>
    <property type="match status" value="1"/>
</dbReference>
<dbReference type="InterPro" id="IPR011547">
    <property type="entry name" value="SLC26A/SulP_dom"/>
</dbReference>
<dbReference type="Pfam" id="PF05694">
    <property type="entry name" value="SBP56"/>
    <property type="match status" value="1"/>
</dbReference>
<dbReference type="NCBIfam" id="TIGR00815">
    <property type="entry name" value="sulP"/>
    <property type="match status" value="1"/>
</dbReference>
<gene>
    <name evidence="9" type="ORF">ODALV1_LOCUS4246</name>
</gene>
<accession>A0ABP1PVE4</accession>
<name>A0ABP1PVE4_9HEXA</name>
<dbReference type="InterPro" id="IPR001902">
    <property type="entry name" value="SLC26A/SulP_fam"/>
</dbReference>
<feature type="transmembrane region" description="Helical" evidence="7">
    <location>
        <begin position="143"/>
        <end position="160"/>
    </location>
</feature>
<proteinExistence type="inferred from homology"/>
<feature type="transmembrane region" description="Helical" evidence="7">
    <location>
        <begin position="309"/>
        <end position="330"/>
    </location>
</feature>
<feature type="transmembrane region" description="Helical" evidence="7">
    <location>
        <begin position="461"/>
        <end position="481"/>
    </location>
</feature>
<feature type="transmembrane region" description="Helical" evidence="7">
    <location>
        <begin position="197"/>
        <end position="218"/>
    </location>
</feature>
<evidence type="ECO:0000256" key="5">
    <source>
        <dbReference type="ARBA" id="ARBA00023136"/>
    </source>
</evidence>
<keyword evidence="5 7" id="KW-0472">Membrane</keyword>
<dbReference type="Proteomes" id="UP001642540">
    <property type="component" value="Unassembled WGS sequence"/>
</dbReference>
<sequence>MEYSNEIEEDCCHENSRRSTVVSPKVGPFTQFPGEIPSIPVRIDRPVVRQLDLYNDFRDLESGNGLEKTCCSFTKEKLTKLRHSCLNWKPIRWLKRTFPILDWLPNYKWREDTPQDLIAGFTVAVMHIPQGMAYALLADLPPIVGIYMAFFPIFIYAAMGTSRHVSMGTFAVICLMTGKAINKVIHNTDIEPSTYTAVQVATIVSFVVGVFQFLMGILRLGAVSLLLSPSLVGGFTTGAAIHVLTSQVRNFFGIQLGRRTGIFKIPMTYYDIATHISETNTTTIIVSAVTIITLGIYNEVIKPWISKKVSVPLPIELLAIITGTVVSYYMDLHRNYDVAIIENIPTGLPMPTLPPFELIPDVAVDCAMIGFVSYAISISMAKIFAKRHHYRVDPDQEFISQGSSNVCGSFFSCAPVAASLSRSLVQEIVGGKTQLASLFSCMILLLVLLWIGPLFESLPNCVLAGIIVVALKGMFLQAAEFPNFWRNSTLHGIIWLTTFLATVLLDIEYGLAAGILLSTVILLWRSNRSEVSILGSYANSDLYIDINSNEHVQELSGIKIIKYTGSLNFATIEKFMERVSKIVDIQKLMNDSKKSNLRKVPNMSSTQAIAEADANQTDTDTDIASVRWVILDFSSASSVGPGSVKALSSLHSCFEKEGIEICYSGCPFNVIQEMEKCGLLRKLGRNMFFPTIHDAVVTCQADESSRLTRHHLTQFSVEVGSSEDTAFSGFLLNSHFVEVTLNSLSPSLIMAPTGPGFCSPGDAVDGPREEIVYVTCISLKEEQTDYLAVVDVNPESASYCQVISRLKMPKQSTQDELHHFGWNACSSCHHDANTKRDKLIFPCLSSDRIYIVDVSDEKQPKLHKTIEPEELYKLGLSAPHTSHCLANGEIMISTMGDGKDGNAKGNFLVLDGKNDFKVKGVWSKESASFGYDFWYQPAFDVMVSTEWGAPKAFKNGFSLDDVGNKLYGKNLNIWSWKMKKIIQTIDLGPEGLTPLEVRFLHNPNKPHGYVGCAVASAIFHIHKDGDKWAADNVIAIPPKKVDNWHMGLSDMPGVITDIVISMDDKYLYFSNWVHGDIRQYDISNPASPILKGQIFIGGSITKDSKVEVIKDPELTEQPEPLFVKGVKVEGGPQMLQLSLDGKRMFVTTSLFSKWDKQFYGELMKAGTCMLQVDVDVVNGGMKINPDFLVDFGKEPDGPALAHEVRYPGGDCSSDIFLAKCN</sequence>
<evidence type="ECO:0000313" key="9">
    <source>
        <dbReference type="EMBL" id="CAL8078988.1"/>
    </source>
</evidence>
<feature type="transmembrane region" description="Helical" evidence="7">
    <location>
        <begin position="167"/>
        <end position="185"/>
    </location>
</feature>
<dbReference type="PANTHER" id="PTHR23300">
    <property type="entry name" value="METHANETHIOL OXIDASE"/>
    <property type="match status" value="1"/>
</dbReference>
<dbReference type="SUPFAM" id="SSF75011">
    <property type="entry name" value="3-carboxy-cis,cis-mucoante lactonizing enzyme"/>
    <property type="match status" value="1"/>
</dbReference>
<feature type="transmembrane region" description="Helical" evidence="7">
    <location>
        <begin position="493"/>
        <end position="524"/>
    </location>
</feature>
<dbReference type="InterPro" id="IPR036513">
    <property type="entry name" value="STAS_dom_sf"/>
</dbReference>
<comment type="similarity">
    <text evidence="2">Belongs to the selenium-binding protein family.</text>
</comment>
<evidence type="ECO:0000256" key="7">
    <source>
        <dbReference type="SAM" id="Phobius"/>
    </source>
</evidence>
<dbReference type="InterPro" id="IPR008826">
    <property type="entry name" value="Se-bd"/>
</dbReference>
<dbReference type="CDD" id="cd07042">
    <property type="entry name" value="STAS_SulP_like_sulfate_transporter"/>
    <property type="match status" value="1"/>
</dbReference>